<keyword evidence="4" id="KW-1185">Reference proteome</keyword>
<feature type="domain" description="GST N-terminal" evidence="1">
    <location>
        <begin position="20"/>
        <end position="97"/>
    </location>
</feature>
<dbReference type="AlphaFoldDB" id="A0A9W9AEZ6"/>
<dbReference type="EMBL" id="JAOTPV010000006">
    <property type="protein sequence ID" value="KAJ4481283.1"/>
    <property type="molecule type" value="Genomic_DNA"/>
</dbReference>
<dbReference type="SUPFAM" id="SSF52833">
    <property type="entry name" value="Thioredoxin-like"/>
    <property type="match status" value="1"/>
</dbReference>
<proteinExistence type="predicted"/>
<evidence type="ECO:0000313" key="4">
    <source>
        <dbReference type="Proteomes" id="UP001150266"/>
    </source>
</evidence>
<dbReference type="Gene3D" id="3.40.30.10">
    <property type="entry name" value="Glutaredoxin"/>
    <property type="match status" value="1"/>
</dbReference>
<dbReference type="OrthoDB" id="4951845at2759"/>
<dbReference type="Pfam" id="PF22041">
    <property type="entry name" value="GST_C_7"/>
    <property type="match status" value="1"/>
</dbReference>
<evidence type="ECO:0000313" key="3">
    <source>
        <dbReference type="EMBL" id="KAJ4481283.1"/>
    </source>
</evidence>
<evidence type="ECO:0008006" key="5">
    <source>
        <dbReference type="Google" id="ProtNLM"/>
    </source>
</evidence>
<feature type="domain" description="Glutathione S-transferase UstS-like C-terminal" evidence="2">
    <location>
        <begin position="112"/>
        <end position="253"/>
    </location>
</feature>
<dbReference type="Proteomes" id="UP001150266">
    <property type="component" value="Unassembled WGS sequence"/>
</dbReference>
<dbReference type="Gene3D" id="1.20.1050.10">
    <property type="match status" value="1"/>
</dbReference>
<dbReference type="Pfam" id="PF13409">
    <property type="entry name" value="GST_N_2"/>
    <property type="match status" value="1"/>
</dbReference>
<dbReference type="InterPro" id="IPR054416">
    <property type="entry name" value="GST_UstS-like_C"/>
</dbReference>
<reference evidence="3" key="1">
    <citation type="submission" date="2022-08" db="EMBL/GenBank/DDBJ databases">
        <title>A Global Phylogenomic Analysis of the Shiitake Genus Lentinula.</title>
        <authorList>
            <consortium name="DOE Joint Genome Institute"/>
            <person name="Sierra-Patev S."/>
            <person name="Min B."/>
            <person name="Naranjo-Ortiz M."/>
            <person name="Looney B."/>
            <person name="Konkel Z."/>
            <person name="Slot J.C."/>
            <person name="Sakamoto Y."/>
            <person name="Steenwyk J.L."/>
            <person name="Rokas A."/>
            <person name="Carro J."/>
            <person name="Camarero S."/>
            <person name="Ferreira P."/>
            <person name="Molpeceres G."/>
            <person name="Ruiz-Duenas F.J."/>
            <person name="Serrano A."/>
            <person name="Henrissat B."/>
            <person name="Drula E."/>
            <person name="Hughes K.W."/>
            <person name="Mata J.L."/>
            <person name="Ishikawa N.K."/>
            <person name="Vargas-Isla R."/>
            <person name="Ushijima S."/>
            <person name="Smith C.A."/>
            <person name="Ahrendt S."/>
            <person name="Andreopoulos W."/>
            <person name="He G."/>
            <person name="Labutti K."/>
            <person name="Lipzen A."/>
            <person name="Ng V."/>
            <person name="Riley R."/>
            <person name="Sandor L."/>
            <person name="Barry K."/>
            <person name="Martinez A.T."/>
            <person name="Xiao Y."/>
            <person name="Gibbons J.G."/>
            <person name="Terashima K."/>
            <person name="Grigoriev I.V."/>
            <person name="Hibbett D.S."/>
        </authorList>
    </citation>
    <scope>NUCLEOTIDE SEQUENCE</scope>
    <source>
        <strain evidence="3">JLM2183</strain>
    </source>
</reference>
<evidence type="ECO:0000259" key="1">
    <source>
        <dbReference type="Pfam" id="PF13409"/>
    </source>
</evidence>
<gene>
    <name evidence="3" type="ORF">J3R30DRAFT_3466546</name>
</gene>
<evidence type="ECO:0000259" key="2">
    <source>
        <dbReference type="Pfam" id="PF22041"/>
    </source>
</evidence>
<accession>A0A9W9AEZ6</accession>
<dbReference type="InterPro" id="IPR036249">
    <property type="entry name" value="Thioredoxin-like_sf"/>
</dbReference>
<comment type="caution">
    <text evidence="3">The sequence shown here is derived from an EMBL/GenBank/DDBJ whole genome shotgun (WGS) entry which is preliminary data.</text>
</comment>
<organism evidence="3 4">
    <name type="scientific">Lentinula aciculospora</name>
    <dbReference type="NCBI Taxonomy" id="153920"/>
    <lineage>
        <taxon>Eukaryota</taxon>
        <taxon>Fungi</taxon>
        <taxon>Dikarya</taxon>
        <taxon>Basidiomycota</taxon>
        <taxon>Agaricomycotina</taxon>
        <taxon>Agaricomycetes</taxon>
        <taxon>Agaricomycetidae</taxon>
        <taxon>Agaricales</taxon>
        <taxon>Marasmiineae</taxon>
        <taxon>Omphalotaceae</taxon>
        <taxon>Lentinula</taxon>
    </lineage>
</organism>
<sequence>MAESTIVLYDIPFAEPNICWSPNTWKTRCVLNYEGLAYRTEWIEYPDIEALCIKIGAAPTGVKDDGTTPEYTLPVIHDPFTGQTISDSFDIAIYLHNTYPDTPRLFPPGTRALQSAFVQYVNFRVQTRLGQFLRPAVFHKLPLGKSQEYFRRTREALYNVKIEEWAPTGEDRVQKWKGVEMDLVLLDKHYKLAKEEVGGDFIYGVDPTFGDFALASIFQWCKQGFGVESKEWMNILTWQNGRWRKFIESLDRYTLIV</sequence>
<dbReference type="InterPro" id="IPR004045">
    <property type="entry name" value="Glutathione_S-Trfase_N"/>
</dbReference>
<protein>
    <recommendedName>
        <fullName evidence="5">GST N-terminal domain-containing protein</fullName>
    </recommendedName>
</protein>
<name>A0A9W9AEZ6_9AGAR</name>